<accession>A0A918F0X5</accession>
<feature type="transmembrane region" description="Helical" evidence="5">
    <location>
        <begin position="164"/>
        <end position="184"/>
    </location>
</feature>
<dbReference type="PROSITE" id="PS00216">
    <property type="entry name" value="SUGAR_TRANSPORT_1"/>
    <property type="match status" value="1"/>
</dbReference>
<gene>
    <name evidence="7" type="ORF">GCM10008957_03940</name>
</gene>
<evidence type="ECO:0000313" key="8">
    <source>
        <dbReference type="Proteomes" id="UP000603865"/>
    </source>
</evidence>
<evidence type="ECO:0000256" key="1">
    <source>
        <dbReference type="ARBA" id="ARBA00004141"/>
    </source>
</evidence>
<evidence type="ECO:0000256" key="5">
    <source>
        <dbReference type="SAM" id="Phobius"/>
    </source>
</evidence>
<keyword evidence="2 5" id="KW-0812">Transmembrane</keyword>
<evidence type="ECO:0000256" key="3">
    <source>
        <dbReference type="ARBA" id="ARBA00022989"/>
    </source>
</evidence>
<feature type="transmembrane region" description="Helical" evidence="5">
    <location>
        <begin position="465"/>
        <end position="485"/>
    </location>
</feature>
<dbReference type="GO" id="GO:0016020">
    <property type="term" value="C:membrane"/>
    <property type="evidence" value="ECO:0007669"/>
    <property type="project" value="UniProtKB-SubCell"/>
</dbReference>
<dbReference type="InterPro" id="IPR036259">
    <property type="entry name" value="MFS_trans_sf"/>
</dbReference>
<evidence type="ECO:0000313" key="7">
    <source>
        <dbReference type="EMBL" id="GGQ94896.1"/>
    </source>
</evidence>
<dbReference type="SUPFAM" id="SSF103473">
    <property type="entry name" value="MFS general substrate transporter"/>
    <property type="match status" value="1"/>
</dbReference>
<dbReference type="PANTHER" id="PTHR23528:SF1">
    <property type="entry name" value="MAJOR FACILITATOR SUPERFAMILY (MFS) PROFILE DOMAIN-CONTAINING PROTEIN"/>
    <property type="match status" value="1"/>
</dbReference>
<dbReference type="Proteomes" id="UP000603865">
    <property type="component" value="Unassembled WGS sequence"/>
</dbReference>
<keyword evidence="3 5" id="KW-1133">Transmembrane helix</keyword>
<feature type="transmembrane region" description="Helical" evidence="5">
    <location>
        <begin position="393"/>
        <end position="414"/>
    </location>
</feature>
<evidence type="ECO:0000256" key="4">
    <source>
        <dbReference type="ARBA" id="ARBA00023136"/>
    </source>
</evidence>
<dbReference type="PANTHER" id="PTHR23528">
    <property type="match status" value="1"/>
</dbReference>
<dbReference type="InterPro" id="IPR005829">
    <property type="entry name" value="Sugar_transporter_CS"/>
</dbReference>
<feature type="domain" description="Major facilitator superfamily (MFS) profile" evidence="6">
    <location>
        <begin position="1"/>
        <end position="492"/>
    </location>
</feature>
<feature type="transmembrane region" description="Helical" evidence="5">
    <location>
        <begin position="20"/>
        <end position="44"/>
    </location>
</feature>
<sequence>MTLSTGVLPDPPSSAPLVSPWALSSFWGGSAFHWLLLLLILMPADVVRFVGEAHKGTYLGLLVGIGAILALILPPLIGTLSDKVGKRLAFLRWGVAINVAGLAVMGLASVLLGGAGLTGFWVYTLGYLLVQTGNNVATSPYSALIPDLVPLPVRGRYSGVMGQLQALGQLVGAVLAFGLGQLGLPAAVSYVLIAAVLVGSAAITLRQVTEPLLAAQPGQHARWFVGSLGRALAVVAVLGAVYLLIEKAAPTFSLYMAFSLPLLVVGAVIVALVMEWRGTVRMEPHPQLATRLMTVFLYQPFLWVFITRMLFSLGQYSVQPFLQFYNADVLKQANPGTATSIMLACIIVGSIVSAIIGGRLSDRVGRKPIIYVAGSAMAAAAVLLLFAPNFVAALVLALAFGLGYGAFVSVDWALGSDAMPSRATYARDMGLWHVAFVAPQLSSAPQGFLLDWGNTRGLALEIPHLGYFIVFGIAAACFVLGVVLVRNIRGVR</sequence>
<name>A0A918F0X5_9DEIO</name>
<feature type="transmembrane region" description="Helical" evidence="5">
    <location>
        <begin position="338"/>
        <end position="357"/>
    </location>
</feature>
<feature type="transmembrane region" description="Helical" evidence="5">
    <location>
        <begin position="97"/>
        <end position="123"/>
    </location>
</feature>
<dbReference type="PROSITE" id="PS50850">
    <property type="entry name" value="MFS"/>
    <property type="match status" value="1"/>
</dbReference>
<feature type="transmembrane region" description="Helical" evidence="5">
    <location>
        <begin position="221"/>
        <end position="245"/>
    </location>
</feature>
<feature type="transmembrane region" description="Helical" evidence="5">
    <location>
        <begin position="295"/>
        <end position="318"/>
    </location>
</feature>
<dbReference type="GO" id="GO:0022857">
    <property type="term" value="F:transmembrane transporter activity"/>
    <property type="evidence" value="ECO:0007669"/>
    <property type="project" value="InterPro"/>
</dbReference>
<feature type="transmembrane region" description="Helical" evidence="5">
    <location>
        <begin position="251"/>
        <end position="274"/>
    </location>
</feature>
<dbReference type="InterPro" id="IPR011701">
    <property type="entry name" value="MFS"/>
</dbReference>
<dbReference type="RefSeq" id="WP_189087791.1">
    <property type="nucleotide sequence ID" value="NZ_BMQL01000001.1"/>
</dbReference>
<dbReference type="Gene3D" id="1.20.1250.20">
    <property type="entry name" value="MFS general substrate transporter like domains"/>
    <property type="match status" value="2"/>
</dbReference>
<feature type="transmembrane region" description="Helical" evidence="5">
    <location>
        <begin position="56"/>
        <end position="77"/>
    </location>
</feature>
<reference evidence="7" key="1">
    <citation type="journal article" date="2014" name="Int. J. Syst. Evol. Microbiol.">
        <title>Complete genome sequence of Corynebacterium casei LMG S-19264T (=DSM 44701T), isolated from a smear-ripened cheese.</title>
        <authorList>
            <consortium name="US DOE Joint Genome Institute (JGI-PGF)"/>
            <person name="Walter F."/>
            <person name="Albersmeier A."/>
            <person name="Kalinowski J."/>
            <person name="Ruckert C."/>
        </authorList>
    </citation>
    <scope>NUCLEOTIDE SEQUENCE</scope>
    <source>
        <strain evidence="7">JCM 31311</strain>
    </source>
</reference>
<dbReference type="EMBL" id="BMQL01000001">
    <property type="protein sequence ID" value="GGQ94896.1"/>
    <property type="molecule type" value="Genomic_DNA"/>
</dbReference>
<protein>
    <submittedName>
        <fullName evidence="7">MFS transporter</fullName>
    </submittedName>
</protein>
<feature type="transmembrane region" description="Helical" evidence="5">
    <location>
        <begin position="369"/>
        <end position="387"/>
    </location>
</feature>
<evidence type="ECO:0000259" key="6">
    <source>
        <dbReference type="PROSITE" id="PS50850"/>
    </source>
</evidence>
<dbReference type="InterPro" id="IPR020846">
    <property type="entry name" value="MFS_dom"/>
</dbReference>
<keyword evidence="4 5" id="KW-0472">Membrane</keyword>
<reference evidence="7" key="2">
    <citation type="submission" date="2020-09" db="EMBL/GenBank/DDBJ databases">
        <authorList>
            <person name="Sun Q."/>
            <person name="Ohkuma M."/>
        </authorList>
    </citation>
    <scope>NUCLEOTIDE SEQUENCE</scope>
    <source>
        <strain evidence="7">JCM 31311</strain>
    </source>
</reference>
<comment type="subcellular location">
    <subcellularLocation>
        <location evidence="1">Membrane</location>
        <topology evidence="1">Multi-pass membrane protein</topology>
    </subcellularLocation>
</comment>
<dbReference type="Pfam" id="PF07690">
    <property type="entry name" value="MFS_1"/>
    <property type="match status" value="1"/>
</dbReference>
<feature type="transmembrane region" description="Helical" evidence="5">
    <location>
        <begin position="190"/>
        <end position="209"/>
    </location>
</feature>
<keyword evidence="8" id="KW-1185">Reference proteome</keyword>
<dbReference type="AlphaFoldDB" id="A0A918F0X5"/>
<organism evidence="7 8">
    <name type="scientific">Deinococcus ruber</name>
    <dbReference type="NCBI Taxonomy" id="1848197"/>
    <lineage>
        <taxon>Bacteria</taxon>
        <taxon>Thermotogati</taxon>
        <taxon>Deinococcota</taxon>
        <taxon>Deinococci</taxon>
        <taxon>Deinococcales</taxon>
        <taxon>Deinococcaceae</taxon>
        <taxon>Deinococcus</taxon>
    </lineage>
</organism>
<evidence type="ECO:0000256" key="2">
    <source>
        <dbReference type="ARBA" id="ARBA00022692"/>
    </source>
</evidence>
<proteinExistence type="predicted"/>
<comment type="caution">
    <text evidence="7">The sequence shown here is derived from an EMBL/GenBank/DDBJ whole genome shotgun (WGS) entry which is preliminary data.</text>
</comment>